<dbReference type="AlphaFoldDB" id="A0A443S4P9"/>
<dbReference type="Proteomes" id="UP000288716">
    <property type="component" value="Unassembled WGS sequence"/>
</dbReference>
<evidence type="ECO:0000313" key="4">
    <source>
        <dbReference type="Proteomes" id="UP000288716"/>
    </source>
</evidence>
<evidence type="ECO:0000313" key="3">
    <source>
        <dbReference type="EMBL" id="RWS22499.1"/>
    </source>
</evidence>
<proteinExistence type="predicted"/>
<dbReference type="InterPro" id="IPR014756">
    <property type="entry name" value="Ig_E-set"/>
</dbReference>
<accession>A0A443S4P9</accession>
<keyword evidence="1" id="KW-0732">Signal</keyword>
<organism evidence="3 4">
    <name type="scientific">Leptotrombidium deliense</name>
    <dbReference type="NCBI Taxonomy" id="299467"/>
    <lineage>
        <taxon>Eukaryota</taxon>
        <taxon>Metazoa</taxon>
        <taxon>Ecdysozoa</taxon>
        <taxon>Arthropoda</taxon>
        <taxon>Chelicerata</taxon>
        <taxon>Arachnida</taxon>
        <taxon>Acari</taxon>
        <taxon>Acariformes</taxon>
        <taxon>Trombidiformes</taxon>
        <taxon>Prostigmata</taxon>
        <taxon>Anystina</taxon>
        <taxon>Parasitengona</taxon>
        <taxon>Trombiculoidea</taxon>
        <taxon>Trombiculidae</taxon>
        <taxon>Leptotrombidium</taxon>
    </lineage>
</organism>
<gene>
    <name evidence="3" type="ORF">B4U80_14026</name>
</gene>
<evidence type="ECO:0000256" key="1">
    <source>
        <dbReference type="SAM" id="SignalP"/>
    </source>
</evidence>
<feature type="signal peptide" evidence="1">
    <location>
        <begin position="1"/>
        <end position="16"/>
    </location>
</feature>
<dbReference type="Pfam" id="PF02221">
    <property type="entry name" value="E1_DerP2_DerF2"/>
    <property type="match status" value="1"/>
</dbReference>
<dbReference type="SUPFAM" id="SSF81296">
    <property type="entry name" value="E set domains"/>
    <property type="match status" value="1"/>
</dbReference>
<feature type="domain" description="MD-2-related lipid-recognition" evidence="2">
    <location>
        <begin position="20"/>
        <end position="137"/>
    </location>
</feature>
<sequence>MNCTSLFLIIFMIANAKEIVFNNCGLGNIFSINIQPCDSSPCGLYVMEEIIIEILFQSPFAAKTAFGILKVIDNSFSITLKLNACSVMVKCPLSTLPDYLRYRMVLPNLHVANITTIFQLIDDDVGTLVCFNASFNILNRMLSANVNVLNVSGKANV</sequence>
<dbReference type="Gene3D" id="2.60.40.770">
    <property type="match status" value="1"/>
</dbReference>
<dbReference type="VEuPathDB" id="VectorBase:LDEU009541"/>
<reference evidence="3 4" key="1">
    <citation type="journal article" date="2018" name="Gigascience">
        <title>Genomes of trombidid mites reveal novel predicted allergens and laterally-transferred genes associated with secondary metabolism.</title>
        <authorList>
            <person name="Dong X."/>
            <person name="Chaisiri K."/>
            <person name="Xia D."/>
            <person name="Armstrong S.D."/>
            <person name="Fang Y."/>
            <person name="Donnelly M.J."/>
            <person name="Kadowaki T."/>
            <person name="McGarry J.W."/>
            <person name="Darby A.C."/>
            <person name="Makepeace B.L."/>
        </authorList>
    </citation>
    <scope>NUCLEOTIDE SEQUENCE [LARGE SCALE GENOMIC DNA]</scope>
    <source>
        <strain evidence="3">UoL-UT</strain>
    </source>
</reference>
<feature type="chain" id="PRO_5019535347" description="MD-2-related lipid-recognition domain-containing protein" evidence="1">
    <location>
        <begin position="17"/>
        <end position="157"/>
    </location>
</feature>
<dbReference type="OrthoDB" id="6489092at2759"/>
<dbReference type="InterPro" id="IPR003172">
    <property type="entry name" value="ML_dom"/>
</dbReference>
<evidence type="ECO:0000259" key="2">
    <source>
        <dbReference type="Pfam" id="PF02221"/>
    </source>
</evidence>
<protein>
    <recommendedName>
        <fullName evidence="2">MD-2-related lipid-recognition domain-containing protein</fullName>
    </recommendedName>
</protein>
<keyword evidence="4" id="KW-1185">Reference proteome</keyword>
<comment type="caution">
    <text evidence="3">The sequence shown here is derived from an EMBL/GenBank/DDBJ whole genome shotgun (WGS) entry which is preliminary data.</text>
</comment>
<dbReference type="EMBL" id="NCKV01008627">
    <property type="protein sequence ID" value="RWS22499.1"/>
    <property type="molecule type" value="Genomic_DNA"/>
</dbReference>
<name>A0A443S4P9_9ACAR</name>